<evidence type="ECO:0000313" key="2">
    <source>
        <dbReference type="EMBL" id="QHT96813.1"/>
    </source>
</evidence>
<feature type="compositionally biased region" description="Basic residues" evidence="1">
    <location>
        <begin position="70"/>
        <end position="89"/>
    </location>
</feature>
<accession>A0A6C0IZ77</accession>
<evidence type="ECO:0000256" key="1">
    <source>
        <dbReference type="SAM" id="MobiDB-lite"/>
    </source>
</evidence>
<name>A0A6C0IZ77_9ZZZZ</name>
<proteinExistence type="predicted"/>
<feature type="region of interest" description="Disordered" evidence="1">
    <location>
        <begin position="62"/>
        <end position="89"/>
    </location>
</feature>
<sequence length="436" mass="50442">MYKTQKWKNGFRRQSLRLSSRVMDSGVLDFTFDDEIKLFESLTPSGYVDAIKCRKELKKQEDSTYLLPSQRKKPNKSTKTKKQGKKGRGLPRQVSFIVYGDIPNKYYDIKIWSTGKCQVPGVIREDNDDVMLALKRLFKFLKKSLGRKVKLISPFVDVNKVYQSLITRRRGPIKINKVKLGEYLQPYKECRHDMSQKSESHEDYGKYLIVDVKASEDSIIPRINTTDPNKKRRKKEGNGITIEITSNGILAFRGGTSDKRPLKYCLKFLKMFFDKYGPDVIYSDEEESSDSSSDYSIITVRKYIYKSSYVREEDEWCGDDLDYTKYLHEHMTLDDIPPDDIPPDDSQFDEDIKKYMSEAGVSPLEIDLFTRYATLDEKNEVLEDLKNEALVDLKKETKVDLKKEGKVSEPITKAVEMLDEPDCFVAGDVYGSSDEE</sequence>
<dbReference type="EMBL" id="MN740267">
    <property type="protein sequence ID" value="QHT96813.1"/>
    <property type="molecule type" value="Genomic_DNA"/>
</dbReference>
<reference evidence="2" key="1">
    <citation type="journal article" date="2020" name="Nature">
        <title>Giant virus diversity and host interactions through global metagenomics.</title>
        <authorList>
            <person name="Schulz F."/>
            <person name="Roux S."/>
            <person name="Paez-Espino D."/>
            <person name="Jungbluth S."/>
            <person name="Walsh D.A."/>
            <person name="Denef V.J."/>
            <person name="McMahon K.D."/>
            <person name="Konstantinidis K.T."/>
            <person name="Eloe-Fadrosh E.A."/>
            <person name="Kyrpides N.C."/>
            <person name="Woyke T."/>
        </authorList>
    </citation>
    <scope>NUCLEOTIDE SEQUENCE</scope>
    <source>
        <strain evidence="2">GVMAG-M-3300024336-7</strain>
    </source>
</reference>
<organism evidence="2">
    <name type="scientific">viral metagenome</name>
    <dbReference type="NCBI Taxonomy" id="1070528"/>
    <lineage>
        <taxon>unclassified sequences</taxon>
        <taxon>metagenomes</taxon>
        <taxon>organismal metagenomes</taxon>
    </lineage>
</organism>
<dbReference type="AlphaFoldDB" id="A0A6C0IZ77"/>
<protein>
    <submittedName>
        <fullName evidence="2">Uncharacterized protein</fullName>
    </submittedName>
</protein>